<dbReference type="Proteomes" id="UP000660861">
    <property type="component" value="Unassembled WGS sequence"/>
</dbReference>
<protein>
    <recommendedName>
        <fullName evidence="3">RNA polymerase sigma-70 region 4 domain-containing protein</fullName>
    </recommendedName>
</protein>
<gene>
    <name evidence="1" type="ORF">H8709_07110</name>
</gene>
<dbReference type="SUPFAM" id="SSF88659">
    <property type="entry name" value="Sigma3 and sigma4 domains of RNA polymerase sigma factors"/>
    <property type="match status" value="1"/>
</dbReference>
<proteinExistence type="predicted"/>
<keyword evidence="2" id="KW-1185">Reference proteome</keyword>
<dbReference type="InterPro" id="IPR013324">
    <property type="entry name" value="RNA_pol_sigma_r3/r4-like"/>
</dbReference>
<reference evidence="1" key="1">
    <citation type="submission" date="2020-08" db="EMBL/GenBank/DDBJ databases">
        <title>Genome public.</title>
        <authorList>
            <person name="Liu C."/>
            <person name="Sun Q."/>
        </authorList>
    </citation>
    <scope>NUCLEOTIDE SEQUENCE</scope>
    <source>
        <strain evidence="1">NSJ-54</strain>
    </source>
</reference>
<evidence type="ECO:0008006" key="3">
    <source>
        <dbReference type="Google" id="ProtNLM"/>
    </source>
</evidence>
<evidence type="ECO:0000313" key="1">
    <source>
        <dbReference type="EMBL" id="MBC8570601.1"/>
    </source>
</evidence>
<accession>A0A926IAV5</accession>
<comment type="caution">
    <text evidence="1">The sequence shown here is derived from an EMBL/GenBank/DDBJ whole genome shotgun (WGS) entry which is preliminary data.</text>
</comment>
<name>A0A926IAV5_9FIRM</name>
<evidence type="ECO:0000313" key="2">
    <source>
        <dbReference type="Proteomes" id="UP000660861"/>
    </source>
</evidence>
<dbReference type="AlphaFoldDB" id="A0A926IAV5"/>
<organism evidence="1 2">
    <name type="scientific">Zongyangia hominis</name>
    <dbReference type="NCBI Taxonomy" id="2763677"/>
    <lineage>
        <taxon>Bacteria</taxon>
        <taxon>Bacillati</taxon>
        <taxon>Bacillota</taxon>
        <taxon>Clostridia</taxon>
        <taxon>Eubacteriales</taxon>
        <taxon>Oscillospiraceae</taxon>
        <taxon>Zongyangia</taxon>
    </lineage>
</organism>
<dbReference type="Gene3D" id="1.10.10.10">
    <property type="entry name" value="Winged helix-like DNA-binding domain superfamily/Winged helix DNA-binding domain"/>
    <property type="match status" value="1"/>
</dbReference>
<dbReference type="RefSeq" id="WP_262397698.1">
    <property type="nucleotide sequence ID" value="NZ_JACRTC010000004.1"/>
</dbReference>
<dbReference type="InterPro" id="IPR036388">
    <property type="entry name" value="WH-like_DNA-bd_sf"/>
</dbReference>
<dbReference type="EMBL" id="JACRTC010000004">
    <property type="protein sequence ID" value="MBC8570601.1"/>
    <property type="molecule type" value="Genomic_DNA"/>
</dbReference>
<sequence>MASKLSLDFHLYDKASFDQFAAEKGEDNARQLYRAKKILHRVMKEELTPLQLEYMTRFYFGKETMTQIAQDRGINKSSVSRVIRNGRERIYRVLKYLDLRN</sequence>